<protein>
    <recommendedName>
        <fullName evidence="10">Neuropilin and tolloid-like protein 2</fullName>
    </recommendedName>
</protein>
<feature type="compositionally biased region" description="Polar residues" evidence="4">
    <location>
        <begin position="897"/>
        <end position="913"/>
    </location>
</feature>
<keyword evidence="1" id="KW-0677">Repeat</keyword>
<dbReference type="PROSITE" id="PS01209">
    <property type="entry name" value="LDLRA_1"/>
    <property type="match status" value="1"/>
</dbReference>
<feature type="compositionally biased region" description="Polar residues" evidence="4">
    <location>
        <begin position="682"/>
        <end position="696"/>
    </location>
</feature>
<evidence type="ECO:0000256" key="3">
    <source>
        <dbReference type="PROSITE-ProRule" id="PRU00124"/>
    </source>
</evidence>
<dbReference type="PROSITE" id="PS50068">
    <property type="entry name" value="LDLRA_2"/>
    <property type="match status" value="1"/>
</dbReference>
<feature type="region of interest" description="Disordered" evidence="4">
    <location>
        <begin position="969"/>
        <end position="1031"/>
    </location>
</feature>
<accession>A0A8X6YUT3</accession>
<feature type="compositionally biased region" description="Polar residues" evidence="4">
    <location>
        <begin position="588"/>
        <end position="597"/>
    </location>
</feature>
<feature type="region of interest" description="Disordered" evidence="4">
    <location>
        <begin position="549"/>
        <end position="568"/>
    </location>
</feature>
<feature type="signal peptide" evidence="5">
    <location>
        <begin position="1"/>
        <end position="20"/>
    </location>
</feature>
<feature type="disulfide bond" evidence="3">
    <location>
        <begin position="452"/>
        <end position="467"/>
    </location>
</feature>
<feature type="compositionally biased region" description="Low complexity" evidence="4">
    <location>
        <begin position="762"/>
        <end position="773"/>
    </location>
</feature>
<feature type="compositionally biased region" description="Polar residues" evidence="4">
    <location>
        <begin position="704"/>
        <end position="729"/>
    </location>
</feature>
<feature type="domain" description="CUB" evidence="6">
    <location>
        <begin position="185"/>
        <end position="294"/>
    </location>
</feature>
<evidence type="ECO:0000256" key="1">
    <source>
        <dbReference type="ARBA" id="ARBA00022737"/>
    </source>
</evidence>
<evidence type="ECO:0000259" key="6">
    <source>
        <dbReference type="PROSITE" id="PS01180"/>
    </source>
</evidence>
<dbReference type="InterPro" id="IPR001763">
    <property type="entry name" value="Rhodanese-like_dom"/>
</dbReference>
<reference evidence="8" key="1">
    <citation type="submission" date="2020-08" db="EMBL/GenBank/DDBJ databases">
        <title>Multicomponent nature underlies the extraordinary mechanical properties of spider dragline silk.</title>
        <authorList>
            <person name="Kono N."/>
            <person name="Nakamura H."/>
            <person name="Mori M."/>
            <person name="Yoshida Y."/>
            <person name="Ohtoshi R."/>
            <person name="Malay A.D."/>
            <person name="Moran D.A.P."/>
            <person name="Tomita M."/>
            <person name="Numata K."/>
            <person name="Arakawa K."/>
        </authorList>
    </citation>
    <scope>NUCLEOTIDE SEQUENCE</scope>
</reference>
<feature type="region of interest" description="Disordered" evidence="4">
    <location>
        <begin position="762"/>
        <end position="913"/>
    </location>
</feature>
<feature type="compositionally biased region" description="Polar residues" evidence="4">
    <location>
        <begin position="974"/>
        <end position="992"/>
    </location>
</feature>
<feature type="disulfide bond" evidence="3">
    <location>
        <begin position="440"/>
        <end position="458"/>
    </location>
</feature>
<dbReference type="Pfam" id="PF00431">
    <property type="entry name" value="CUB"/>
    <property type="match status" value="1"/>
</dbReference>
<feature type="compositionally biased region" description="Polar residues" evidence="4">
    <location>
        <begin position="1001"/>
        <end position="1031"/>
    </location>
</feature>
<keyword evidence="2 3" id="KW-1015">Disulfide bond</keyword>
<feature type="compositionally biased region" description="Low complexity" evidence="4">
    <location>
        <begin position="872"/>
        <end position="883"/>
    </location>
</feature>
<feature type="region of interest" description="Disordered" evidence="4">
    <location>
        <begin position="682"/>
        <end position="729"/>
    </location>
</feature>
<feature type="compositionally biased region" description="Polar residues" evidence="4">
    <location>
        <begin position="934"/>
        <end position="947"/>
    </location>
</feature>
<evidence type="ECO:0000256" key="4">
    <source>
        <dbReference type="SAM" id="MobiDB-lite"/>
    </source>
</evidence>
<dbReference type="Gene3D" id="2.60.120.290">
    <property type="entry name" value="Spermadhesin, CUB domain"/>
    <property type="match status" value="1"/>
</dbReference>
<dbReference type="CDD" id="cd00041">
    <property type="entry name" value="CUB"/>
    <property type="match status" value="1"/>
</dbReference>
<dbReference type="CDD" id="cd00112">
    <property type="entry name" value="LDLa"/>
    <property type="match status" value="1"/>
</dbReference>
<feature type="compositionally biased region" description="Basic residues" evidence="4">
    <location>
        <begin position="620"/>
        <end position="629"/>
    </location>
</feature>
<dbReference type="SMART" id="SM00192">
    <property type="entry name" value="LDLa"/>
    <property type="match status" value="1"/>
</dbReference>
<dbReference type="InterPro" id="IPR002172">
    <property type="entry name" value="LDrepeatLR_classA_rpt"/>
</dbReference>
<feature type="chain" id="PRO_5036452849" description="Neuropilin and tolloid-like protein 2" evidence="5">
    <location>
        <begin position="21"/>
        <end position="1031"/>
    </location>
</feature>
<dbReference type="InterPro" id="IPR036055">
    <property type="entry name" value="LDL_receptor-like_sf"/>
</dbReference>
<feature type="domain" description="Rhodanese" evidence="7">
    <location>
        <begin position="179"/>
        <end position="200"/>
    </location>
</feature>
<comment type="caution">
    <text evidence="8">The sequence shown here is derived from an EMBL/GenBank/DDBJ whole genome shotgun (WGS) entry which is preliminary data.</text>
</comment>
<dbReference type="InterPro" id="IPR035914">
    <property type="entry name" value="Sperma_CUB_dom_sf"/>
</dbReference>
<dbReference type="PROSITE" id="PS50206">
    <property type="entry name" value="RHODANESE_3"/>
    <property type="match status" value="1"/>
</dbReference>
<evidence type="ECO:0000313" key="8">
    <source>
        <dbReference type="EMBL" id="GFY79690.1"/>
    </source>
</evidence>
<dbReference type="AlphaFoldDB" id="A0A8X6YUT3"/>
<evidence type="ECO:0000259" key="7">
    <source>
        <dbReference type="PROSITE" id="PS50206"/>
    </source>
</evidence>
<proteinExistence type="predicted"/>
<feature type="domain" description="CUB" evidence="6">
    <location>
        <begin position="59"/>
        <end position="178"/>
    </location>
</feature>
<evidence type="ECO:0000256" key="2">
    <source>
        <dbReference type="ARBA" id="ARBA00023157"/>
    </source>
</evidence>
<gene>
    <name evidence="8" type="primary">AVEN_97432_1</name>
    <name evidence="8" type="ORF">TNIN_473172</name>
</gene>
<dbReference type="OrthoDB" id="19606at2759"/>
<dbReference type="Proteomes" id="UP000886998">
    <property type="component" value="Unassembled WGS sequence"/>
</dbReference>
<keyword evidence="5" id="KW-0732">Signal</keyword>
<dbReference type="EMBL" id="BMAV01023759">
    <property type="protein sequence ID" value="GFY79690.1"/>
    <property type="molecule type" value="Genomic_DNA"/>
</dbReference>
<dbReference type="InterPro" id="IPR000859">
    <property type="entry name" value="CUB_dom"/>
</dbReference>
<feature type="compositionally biased region" description="Low complexity" evidence="4">
    <location>
        <begin position="835"/>
        <end position="845"/>
    </location>
</feature>
<dbReference type="SMART" id="SM00042">
    <property type="entry name" value="CUB"/>
    <property type="match status" value="1"/>
</dbReference>
<dbReference type="SUPFAM" id="SSF57424">
    <property type="entry name" value="LDL receptor-like module"/>
    <property type="match status" value="1"/>
</dbReference>
<feature type="region of interest" description="Disordered" evidence="4">
    <location>
        <begin position="584"/>
        <end position="636"/>
    </location>
</feature>
<name>A0A8X6YUT3_9ARAC</name>
<dbReference type="InterPro" id="IPR023415">
    <property type="entry name" value="LDLR_class-A_CS"/>
</dbReference>
<evidence type="ECO:0000313" key="9">
    <source>
        <dbReference type="Proteomes" id="UP000886998"/>
    </source>
</evidence>
<evidence type="ECO:0008006" key="10">
    <source>
        <dbReference type="Google" id="ProtNLM"/>
    </source>
</evidence>
<feature type="region of interest" description="Disordered" evidence="4">
    <location>
        <begin position="934"/>
        <end position="954"/>
    </location>
</feature>
<dbReference type="SUPFAM" id="SSF49854">
    <property type="entry name" value="Spermadhesin, CUB domain"/>
    <property type="match status" value="1"/>
</dbReference>
<comment type="caution">
    <text evidence="3">Lacks conserved residue(s) required for the propagation of feature annotation.</text>
</comment>
<dbReference type="PANTHER" id="PTHR24251">
    <property type="entry name" value="OVOCHYMASE-RELATED"/>
    <property type="match status" value="1"/>
</dbReference>
<dbReference type="Pfam" id="PF00057">
    <property type="entry name" value="Ldl_recept_a"/>
    <property type="match status" value="1"/>
</dbReference>
<keyword evidence="9" id="KW-1185">Reference proteome</keyword>
<evidence type="ECO:0000256" key="5">
    <source>
        <dbReference type="SAM" id="SignalP"/>
    </source>
</evidence>
<sequence length="1031" mass="112809">MNSLKSWCLLLVICLGNCLPDGGLKSWCLLLVICLGNCLPDGDLCKWMNGRKYYIDVGESGIISVENATSLTKALDPVSSQPQIPQRCSVELITCPSCHLVITIQKLAIPNCSNDKTCRCDFLWIKESAYSKSGREYCGFKENGSLDLVYESKTKLVSVDFLYSGNYKEAFSLHFSAKKNVYVYKGGYEYYQANSSGVIKSPNFPGGYPSDYSAEFILQNLDLSGFVQLIFTDFQLSLWSYIEIFDSNGTRIDVYNGNTFRPPAIISSGPTLTVKFQANDEYPSTGFQAKYTFVGYLEKYWINRPSTDCGGFVEDLGGAITMMNMVPSNTLRAFDCIWLIRPRNSHVPETQVAIRVAQFEEMGPKSTLTIRQGQHSDAPLLESVTTFQHHKMPRGQEFVVPATSGFYIRLIGYFTNKSHLAIIYTTFRYEGCYGASDFECENGRCVKSSLRCDGFNHCGDGSDEASCYGVNPGTAIPEDANWWRTLTPNYYFPKPDSGSGAGTNTLILVTSLAGLGMFVLTTIMILVKLHRQRHEDSISREILHTVSGDLDLENSPNHQGGSDLPLYDPPPSYEDVIKLYLPPPPPYSTINRGQQRTSRSRVGGVDNRGYRNDSPGGVRVHTRRPRSSHQPRIAPQDNLHPLILKVSLPEENVAIPIIASSRSTTICDTVGSNSNAPILSSVMEQEPSSESTSVQTEGGPEIAESSTDVRGTASKQSNSSLPGSSSHATVENDNIESCECEGACSCKLISKKKQIAIARCSSESKAGSGSNSSHFLKSDRAAVSKKRSFKDMMQKGISRASPSAIIPHPASMTITIHPPKSKKSVKDEVHMKSRSVGPSSPTDVDSPPPEYESDSPEDGQKFTFALGHRRSSSGPSDVSSSLSCISNIPAEEDAVSSKKSASESQIQTDAPPTMSQAKYLASVLLDGLQQSFSFKSDDTTSANNQATSKEDDKSIVPVNWTNLLMPARKRQLDQSDLSQNVTVEKSSWTASDTHPLLLNGPQKTSIVSFDEQTSPAKSSPSQTQSFPDGEK</sequence>
<dbReference type="PROSITE" id="PS01180">
    <property type="entry name" value="CUB"/>
    <property type="match status" value="2"/>
</dbReference>
<dbReference type="Gene3D" id="4.10.400.10">
    <property type="entry name" value="Low-density Lipoprotein Receptor"/>
    <property type="match status" value="1"/>
</dbReference>
<organism evidence="8 9">
    <name type="scientific">Trichonephila inaurata madagascariensis</name>
    <dbReference type="NCBI Taxonomy" id="2747483"/>
    <lineage>
        <taxon>Eukaryota</taxon>
        <taxon>Metazoa</taxon>
        <taxon>Ecdysozoa</taxon>
        <taxon>Arthropoda</taxon>
        <taxon>Chelicerata</taxon>
        <taxon>Arachnida</taxon>
        <taxon>Araneae</taxon>
        <taxon>Araneomorphae</taxon>
        <taxon>Entelegynae</taxon>
        <taxon>Araneoidea</taxon>
        <taxon>Nephilidae</taxon>
        <taxon>Trichonephila</taxon>
        <taxon>Trichonephila inaurata</taxon>
    </lineage>
</organism>